<proteinExistence type="predicted"/>
<dbReference type="AlphaFoldDB" id="B9TQB7"/>
<name>B9TQB7_RICCO</name>
<keyword evidence="2" id="KW-1185">Reference proteome</keyword>
<organism evidence="1 2">
    <name type="scientific">Ricinus communis</name>
    <name type="common">Castor bean</name>
    <dbReference type="NCBI Taxonomy" id="3988"/>
    <lineage>
        <taxon>Eukaryota</taxon>
        <taxon>Viridiplantae</taxon>
        <taxon>Streptophyta</taxon>
        <taxon>Embryophyta</taxon>
        <taxon>Tracheophyta</taxon>
        <taxon>Spermatophyta</taxon>
        <taxon>Magnoliopsida</taxon>
        <taxon>eudicotyledons</taxon>
        <taxon>Gunneridae</taxon>
        <taxon>Pentapetalae</taxon>
        <taxon>rosids</taxon>
        <taxon>fabids</taxon>
        <taxon>Malpighiales</taxon>
        <taxon>Euphorbiaceae</taxon>
        <taxon>Acalyphoideae</taxon>
        <taxon>Acalypheae</taxon>
        <taxon>Ricinus</taxon>
    </lineage>
</organism>
<sequence>MAGHGLQPGRMDLAVRAHRLRCGGAFGAGQMLLCRHEHGRNALRGQRQDLAREVQPVVEVHVLLCIGLGQQRRGGLHLAHGGGHIAAQTGQLGLAQAGTRVAARGGGLAIRVAAFVAALQVHALLGQLPGLGFAGQVVPAVPVAVGLAGMRQPAHEIGGGREQGHAAFTVKAQPALDVAERQAGRGQQVVVALQGLQRGSAVFAQQCVGGFGPFQVHPEIVQALQLAHRGRGETLLREQLHDGRLAFGRGDGAGIILLLQQVVRL</sequence>
<dbReference type="Proteomes" id="UP000008311">
    <property type="component" value="Unassembled WGS sequence"/>
</dbReference>
<protein>
    <submittedName>
        <fullName evidence="1">Uncharacterized protein</fullName>
    </submittedName>
</protein>
<accession>B9TQB7</accession>
<reference evidence="2" key="1">
    <citation type="journal article" date="2010" name="Nat. Biotechnol.">
        <title>Draft genome sequence of the oilseed species Ricinus communis.</title>
        <authorList>
            <person name="Chan A.P."/>
            <person name="Crabtree J."/>
            <person name="Zhao Q."/>
            <person name="Lorenzi H."/>
            <person name="Orvis J."/>
            <person name="Puiu D."/>
            <person name="Melake-Berhan A."/>
            <person name="Jones K.M."/>
            <person name="Redman J."/>
            <person name="Chen G."/>
            <person name="Cahoon E.B."/>
            <person name="Gedil M."/>
            <person name="Stanke M."/>
            <person name="Haas B.J."/>
            <person name="Wortman J.R."/>
            <person name="Fraser-Liggett C.M."/>
            <person name="Ravel J."/>
            <person name="Rabinowicz P.D."/>
        </authorList>
    </citation>
    <scope>NUCLEOTIDE SEQUENCE [LARGE SCALE GENOMIC DNA]</scope>
    <source>
        <strain evidence="2">cv. Hale</strain>
    </source>
</reference>
<gene>
    <name evidence="1" type="ORF">RCOM_2077960</name>
</gene>
<evidence type="ECO:0000313" key="1">
    <source>
        <dbReference type="EMBL" id="EEF21947.1"/>
    </source>
</evidence>
<feature type="non-terminal residue" evidence="1">
    <location>
        <position position="265"/>
    </location>
</feature>
<dbReference type="InParanoid" id="B9TQB7"/>
<evidence type="ECO:0000313" key="2">
    <source>
        <dbReference type="Proteomes" id="UP000008311"/>
    </source>
</evidence>
<dbReference type="EMBL" id="EQ998435">
    <property type="protein sequence ID" value="EEF21947.1"/>
    <property type="molecule type" value="Genomic_DNA"/>
</dbReference>